<keyword evidence="4 11" id="KW-0812">Transmembrane</keyword>
<dbReference type="PROSITE" id="PS50216">
    <property type="entry name" value="DHHC"/>
    <property type="match status" value="1"/>
</dbReference>
<dbReference type="InterPro" id="IPR001594">
    <property type="entry name" value="Palmitoyltrfase_DHHC"/>
</dbReference>
<keyword evidence="8" id="KW-0449">Lipoprotein</keyword>
<comment type="catalytic activity">
    <reaction evidence="10 11">
        <text>L-cysteinyl-[protein] + hexadecanoyl-CoA = S-hexadecanoyl-L-cysteinyl-[protein] + CoA</text>
        <dbReference type="Rhea" id="RHEA:36683"/>
        <dbReference type="Rhea" id="RHEA-COMP:10131"/>
        <dbReference type="Rhea" id="RHEA-COMP:11032"/>
        <dbReference type="ChEBI" id="CHEBI:29950"/>
        <dbReference type="ChEBI" id="CHEBI:57287"/>
        <dbReference type="ChEBI" id="CHEBI:57379"/>
        <dbReference type="ChEBI" id="CHEBI:74151"/>
        <dbReference type="EC" id="2.3.1.225"/>
    </reaction>
</comment>
<dbReference type="Proteomes" id="UP000436088">
    <property type="component" value="Unassembled WGS sequence"/>
</dbReference>
<evidence type="ECO:0000256" key="3">
    <source>
        <dbReference type="ARBA" id="ARBA00022679"/>
    </source>
</evidence>
<keyword evidence="7" id="KW-0564">Palmitate</keyword>
<feature type="compositionally biased region" description="Basic and acidic residues" evidence="12">
    <location>
        <begin position="34"/>
        <end position="44"/>
    </location>
</feature>
<dbReference type="GO" id="GO:0006612">
    <property type="term" value="P:protein targeting to membrane"/>
    <property type="evidence" value="ECO:0007669"/>
    <property type="project" value="TreeGrafter"/>
</dbReference>
<proteinExistence type="inferred from homology"/>
<evidence type="ECO:0000256" key="4">
    <source>
        <dbReference type="ARBA" id="ARBA00022692"/>
    </source>
</evidence>
<dbReference type="PANTHER" id="PTHR22883:SF43">
    <property type="entry name" value="PALMITOYLTRANSFERASE APP"/>
    <property type="match status" value="1"/>
</dbReference>
<dbReference type="PANTHER" id="PTHR22883">
    <property type="entry name" value="ZINC FINGER DHHC DOMAIN CONTAINING PROTEIN"/>
    <property type="match status" value="1"/>
</dbReference>
<comment type="subcellular location">
    <subcellularLocation>
        <location evidence="1">Endomembrane system</location>
        <topology evidence="1">Multi-pass membrane protein</topology>
    </subcellularLocation>
</comment>
<sequence length="273" mass="31486">MKKMNKRGGEWRGVLIILFHISSRDPGIIPRNSRPPDEEPHHDSSVSPEAGNRGRQFLRTKEVMVNGIQVRVKYCSTCMLYRPPRCSHCSICNNCVERFNHHCPWVGQCIGLRNYRFFLMFVSSATLLCIYVFSMSSFYIKVLMDDNRRTVWEAMKEYPPSVVLMAYCFVALWFVGGLTGFHLYLNKPEEVPRPTLPSTEEAKTEDRGVEPRSKVDAEIENNEDLLLKISQQCIIEEGEDLSKISQRHKDEENEKGFHSMEGNDHPPQTTLDV</sequence>
<evidence type="ECO:0000256" key="7">
    <source>
        <dbReference type="ARBA" id="ARBA00023139"/>
    </source>
</evidence>
<dbReference type="EC" id="2.3.1.225" evidence="11"/>
<evidence type="ECO:0000256" key="9">
    <source>
        <dbReference type="ARBA" id="ARBA00023315"/>
    </source>
</evidence>
<evidence type="ECO:0000313" key="15">
    <source>
        <dbReference type="Proteomes" id="UP000436088"/>
    </source>
</evidence>
<comment type="caution">
    <text evidence="14">The sequence shown here is derived from an EMBL/GenBank/DDBJ whole genome shotgun (WGS) entry which is preliminary data.</text>
</comment>
<feature type="transmembrane region" description="Helical" evidence="11">
    <location>
        <begin position="117"/>
        <end position="140"/>
    </location>
</feature>
<dbReference type="InterPro" id="IPR039859">
    <property type="entry name" value="PFA4/ZDH16/20/ERF2-like"/>
</dbReference>
<feature type="region of interest" description="Disordered" evidence="12">
    <location>
        <begin position="240"/>
        <end position="273"/>
    </location>
</feature>
<dbReference type="GO" id="GO:0019706">
    <property type="term" value="F:protein-cysteine S-palmitoyltransferase activity"/>
    <property type="evidence" value="ECO:0007669"/>
    <property type="project" value="UniProtKB-EC"/>
</dbReference>
<reference evidence="14" key="1">
    <citation type="submission" date="2019-09" db="EMBL/GenBank/DDBJ databases">
        <title>Draft genome information of white flower Hibiscus syriacus.</title>
        <authorList>
            <person name="Kim Y.-M."/>
        </authorList>
    </citation>
    <scope>NUCLEOTIDE SEQUENCE [LARGE SCALE GENOMIC DNA]</scope>
    <source>
        <strain evidence="14">YM2019G1</strain>
    </source>
</reference>
<evidence type="ECO:0000313" key="14">
    <source>
        <dbReference type="EMBL" id="KAE8682219.1"/>
    </source>
</evidence>
<feature type="compositionally biased region" description="Basic and acidic residues" evidence="12">
    <location>
        <begin position="200"/>
        <end position="214"/>
    </location>
</feature>
<evidence type="ECO:0000256" key="8">
    <source>
        <dbReference type="ARBA" id="ARBA00023288"/>
    </source>
</evidence>
<accession>A0A6A2YS97</accession>
<evidence type="ECO:0000256" key="12">
    <source>
        <dbReference type="SAM" id="MobiDB-lite"/>
    </source>
</evidence>
<gene>
    <name evidence="14" type="ORF">F3Y22_tig00111273pilonHSYRG00257</name>
</gene>
<evidence type="ECO:0000256" key="2">
    <source>
        <dbReference type="ARBA" id="ARBA00008574"/>
    </source>
</evidence>
<dbReference type="Pfam" id="PF01529">
    <property type="entry name" value="DHHC"/>
    <property type="match status" value="1"/>
</dbReference>
<evidence type="ECO:0000256" key="10">
    <source>
        <dbReference type="ARBA" id="ARBA00048048"/>
    </source>
</evidence>
<comment type="similarity">
    <text evidence="2 11">Belongs to the DHHC palmitoyltransferase family.</text>
</comment>
<evidence type="ECO:0000256" key="1">
    <source>
        <dbReference type="ARBA" id="ARBA00004127"/>
    </source>
</evidence>
<feature type="domain" description="Palmitoyltransferase DHHC" evidence="13">
    <location>
        <begin position="72"/>
        <end position="185"/>
    </location>
</feature>
<dbReference type="GO" id="GO:0005794">
    <property type="term" value="C:Golgi apparatus"/>
    <property type="evidence" value="ECO:0007669"/>
    <property type="project" value="TreeGrafter"/>
</dbReference>
<keyword evidence="9 11" id="KW-0012">Acyltransferase</keyword>
<keyword evidence="6 11" id="KW-0472">Membrane</keyword>
<feature type="transmembrane region" description="Helical" evidence="11">
    <location>
        <begin position="160"/>
        <end position="185"/>
    </location>
</feature>
<keyword evidence="15" id="KW-1185">Reference proteome</keyword>
<keyword evidence="5 11" id="KW-1133">Transmembrane helix</keyword>
<comment type="domain">
    <text evidence="11">The DHHC domain is required for palmitoyltransferase activity.</text>
</comment>
<keyword evidence="3 11" id="KW-0808">Transferase</keyword>
<dbReference type="GO" id="GO:0005783">
    <property type="term" value="C:endoplasmic reticulum"/>
    <property type="evidence" value="ECO:0007669"/>
    <property type="project" value="TreeGrafter"/>
</dbReference>
<organism evidence="14 15">
    <name type="scientific">Hibiscus syriacus</name>
    <name type="common">Rose of Sharon</name>
    <dbReference type="NCBI Taxonomy" id="106335"/>
    <lineage>
        <taxon>Eukaryota</taxon>
        <taxon>Viridiplantae</taxon>
        <taxon>Streptophyta</taxon>
        <taxon>Embryophyta</taxon>
        <taxon>Tracheophyta</taxon>
        <taxon>Spermatophyta</taxon>
        <taxon>Magnoliopsida</taxon>
        <taxon>eudicotyledons</taxon>
        <taxon>Gunneridae</taxon>
        <taxon>Pentapetalae</taxon>
        <taxon>rosids</taxon>
        <taxon>malvids</taxon>
        <taxon>Malvales</taxon>
        <taxon>Malvaceae</taxon>
        <taxon>Malvoideae</taxon>
        <taxon>Hibiscus</taxon>
    </lineage>
</organism>
<feature type="region of interest" description="Disordered" evidence="12">
    <location>
        <begin position="27"/>
        <end position="52"/>
    </location>
</feature>
<protein>
    <recommendedName>
        <fullName evidence="11">S-acyltransferase</fullName>
        <ecNumber evidence="11">2.3.1.225</ecNumber>
    </recommendedName>
    <alternativeName>
        <fullName evidence="11">Palmitoyltransferase</fullName>
    </alternativeName>
</protein>
<feature type="compositionally biased region" description="Basic and acidic residues" evidence="12">
    <location>
        <begin position="247"/>
        <end position="264"/>
    </location>
</feature>
<evidence type="ECO:0000256" key="11">
    <source>
        <dbReference type="RuleBase" id="RU079119"/>
    </source>
</evidence>
<evidence type="ECO:0000256" key="6">
    <source>
        <dbReference type="ARBA" id="ARBA00023136"/>
    </source>
</evidence>
<name>A0A6A2YS97_HIBSY</name>
<dbReference type="EMBL" id="VEPZ02001289">
    <property type="protein sequence ID" value="KAE8682219.1"/>
    <property type="molecule type" value="Genomic_DNA"/>
</dbReference>
<feature type="region of interest" description="Disordered" evidence="12">
    <location>
        <begin position="192"/>
        <end position="214"/>
    </location>
</feature>
<dbReference type="AlphaFoldDB" id="A0A6A2YS97"/>
<evidence type="ECO:0000256" key="5">
    <source>
        <dbReference type="ARBA" id="ARBA00022989"/>
    </source>
</evidence>
<evidence type="ECO:0000259" key="13">
    <source>
        <dbReference type="Pfam" id="PF01529"/>
    </source>
</evidence>